<evidence type="ECO:0000256" key="1">
    <source>
        <dbReference type="SAM" id="MobiDB-lite"/>
    </source>
</evidence>
<dbReference type="RefSeq" id="WP_133341030.1">
    <property type="nucleotide sequence ID" value="NZ_SMZO01000002.1"/>
</dbReference>
<name>A0A4V3BCK3_9RHOB</name>
<evidence type="ECO:0000259" key="2">
    <source>
        <dbReference type="SMART" id="SM00905"/>
    </source>
</evidence>
<keyword evidence="4" id="KW-1185">Reference proteome</keyword>
<dbReference type="GO" id="GO:0006760">
    <property type="term" value="P:folic acid-containing compound metabolic process"/>
    <property type="evidence" value="ECO:0007669"/>
    <property type="project" value="InterPro"/>
</dbReference>
<dbReference type="EMBL" id="SMZO01000002">
    <property type="protein sequence ID" value="TDL91189.1"/>
    <property type="molecule type" value="Genomic_DNA"/>
</dbReference>
<reference evidence="3 4" key="1">
    <citation type="submission" date="2019-03" db="EMBL/GenBank/DDBJ databases">
        <title>Rhodobacteraceae bacterium SM1902, a new member of the family Rhodobacteraceae isolated from Yantai.</title>
        <authorList>
            <person name="Sun Y."/>
        </authorList>
    </citation>
    <scope>NUCLEOTIDE SEQUENCE [LARGE SCALE GENOMIC DNA]</scope>
    <source>
        <strain evidence="3 4">SM1902</strain>
    </source>
</reference>
<proteinExistence type="predicted"/>
<dbReference type="InterPro" id="IPR043133">
    <property type="entry name" value="GTP-CH-I_C/QueF"/>
</dbReference>
<protein>
    <submittedName>
        <fullName evidence="3">Dihydroneopterin aldolase</fullName>
    </submittedName>
</protein>
<sequence length="304" mass="32332">MTNAAALSAPSPEVEGDTRAAPDRIFLKDHVVDVEIGAFQAERGITQRVRFTLIAELMPAPRAALSAHGPRDDVDTILSYDVLLDAIHDEIAGGRINLLETLAEGIAARVLVHAGVTQIQIVIEKLDRVPGSLGVDITRHRPRTIVSDLAPATFVSAPRLAVISQATLAAPDLPDRLAALAEGGPLILCVDAPAMPEAGLPVPVQRRVDLLSYEQAAWRLAARDASCVVVDSRTELDWGLRNGQISVWAPSKMVVDARENAPSGPVSMAMLVPWLARQMAIGKILTLGTVALEDTAGLDVQADD</sequence>
<gene>
    <name evidence="3" type="ORF">E2L05_00995</name>
</gene>
<feature type="domain" description="Dihydroneopterin aldolase/epimerase" evidence="2">
    <location>
        <begin position="25"/>
        <end position="139"/>
    </location>
</feature>
<dbReference type="Pfam" id="PF02152">
    <property type="entry name" value="FolB"/>
    <property type="match status" value="1"/>
</dbReference>
<dbReference type="SUPFAM" id="SSF55620">
    <property type="entry name" value="Tetrahydrobiopterin biosynthesis enzymes-like"/>
    <property type="match status" value="1"/>
</dbReference>
<evidence type="ECO:0000313" key="4">
    <source>
        <dbReference type="Proteomes" id="UP000294562"/>
    </source>
</evidence>
<dbReference type="Proteomes" id="UP000294562">
    <property type="component" value="Unassembled WGS sequence"/>
</dbReference>
<dbReference type="Gene3D" id="3.30.1130.10">
    <property type="match status" value="1"/>
</dbReference>
<accession>A0A4V3BCK3</accession>
<dbReference type="InterPro" id="IPR006157">
    <property type="entry name" value="FolB_dom"/>
</dbReference>
<comment type="caution">
    <text evidence="3">The sequence shown here is derived from an EMBL/GenBank/DDBJ whole genome shotgun (WGS) entry which is preliminary data.</text>
</comment>
<organism evidence="3 4">
    <name type="scientific">Meridianimarinicoccus aquatilis</name>
    <dbReference type="NCBI Taxonomy" id="2552766"/>
    <lineage>
        <taxon>Bacteria</taxon>
        <taxon>Pseudomonadati</taxon>
        <taxon>Pseudomonadota</taxon>
        <taxon>Alphaproteobacteria</taxon>
        <taxon>Rhodobacterales</taxon>
        <taxon>Paracoccaceae</taxon>
        <taxon>Meridianimarinicoccus</taxon>
    </lineage>
</organism>
<feature type="region of interest" description="Disordered" evidence="1">
    <location>
        <begin position="1"/>
        <end position="20"/>
    </location>
</feature>
<dbReference type="GO" id="GO:0004150">
    <property type="term" value="F:dihydroneopterin aldolase activity"/>
    <property type="evidence" value="ECO:0007669"/>
    <property type="project" value="InterPro"/>
</dbReference>
<evidence type="ECO:0000313" key="3">
    <source>
        <dbReference type="EMBL" id="TDL91189.1"/>
    </source>
</evidence>
<dbReference type="SMART" id="SM00905">
    <property type="entry name" value="FolB"/>
    <property type="match status" value="1"/>
</dbReference>
<dbReference type="AlphaFoldDB" id="A0A4V3BCK3"/>
<dbReference type="OrthoDB" id="7678026at2"/>